<dbReference type="SMART" id="SM00644">
    <property type="entry name" value="Ami_2"/>
    <property type="match status" value="1"/>
</dbReference>
<evidence type="ECO:0000313" key="3">
    <source>
        <dbReference type="Proteomes" id="UP000283833"/>
    </source>
</evidence>
<dbReference type="InterPro" id="IPR036505">
    <property type="entry name" value="Amidase/PGRP_sf"/>
</dbReference>
<dbReference type="PROSITE" id="PS00018">
    <property type="entry name" value="EF_HAND_1"/>
    <property type="match status" value="1"/>
</dbReference>
<protein>
    <submittedName>
        <fullName evidence="2">N-acetylmuramoyl-L-alanine amidase</fullName>
    </submittedName>
</protein>
<dbReference type="Gene3D" id="3.40.80.10">
    <property type="entry name" value="Peptidoglycan recognition protein-like"/>
    <property type="match status" value="1"/>
</dbReference>
<dbReference type="InterPro" id="IPR002502">
    <property type="entry name" value="Amidase_domain"/>
</dbReference>
<dbReference type="GO" id="GO:0009253">
    <property type="term" value="P:peptidoglycan catabolic process"/>
    <property type="evidence" value="ECO:0007669"/>
    <property type="project" value="InterPro"/>
</dbReference>
<dbReference type="GO" id="GO:0008270">
    <property type="term" value="F:zinc ion binding"/>
    <property type="evidence" value="ECO:0007669"/>
    <property type="project" value="InterPro"/>
</dbReference>
<dbReference type="PANTHER" id="PTHR11022:SF41">
    <property type="entry name" value="PEPTIDOGLYCAN-RECOGNITION PROTEIN LC-RELATED"/>
    <property type="match status" value="1"/>
</dbReference>
<dbReference type="EMBL" id="QRXI01000002">
    <property type="protein sequence ID" value="RGT97914.1"/>
    <property type="molecule type" value="Genomic_DNA"/>
</dbReference>
<dbReference type="GO" id="GO:0008745">
    <property type="term" value="F:N-acetylmuramoyl-L-alanine amidase activity"/>
    <property type="evidence" value="ECO:0007669"/>
    <property type="project" value="InterPro"/>
</dbReference>
<dbReference type="InterPro" id="IPR018247">
    <property type="entry name" value="EF_Hand_1_Ca_BS"/>
</dbReference>
<dbReference type="FunFam" id="3.40.80.10:FF:000008">
    <property type="entry name" value="N-acetylmuramoyl-L-alanine amidase"/>
    <property type="match status" value="1"/>
</dbReference>
<organism evidence="2 3">
    <name type="scientific">Phocaeicola vulgatus</name>
    <name type="common">Bacteroides vulgatus</name>
    <dbReference type="NCBI Taxonomy" id="821"/>
    <lineage>
        <taxon>Bacteria</taxon>
        <taxon>Pseudomonadati</taxon>
        <taxon>Bacteroidota</taxon>
        <taxon>Bacteroidia</taxon>
        <taxon>Bacteroidales</taxon>
        <taxon>Bacteroidaceae</taxon>
        <taxon>Phocaeicola</taxon>
    </lineage>
</organism>
<evidence type="ECO:0000256" key="1">
    <source>
        <dbReference type="ARBA" id="ARBA00007553"/>
    </source>
</evidence>
<dbReference type="AlphaFoldDB" id="A0A412R2L7"/>
<dbReference type="InterPro" id="IPR006619">
    <property type="entry name" value="PGRP_domain_met/bac"/>
</dbReference>
<dbReference type="SMART" id="SM00701">
    <property type="entry name" value="PGRP"/>
    <property type="match status" value="1"/>
</dbReference>
<dbReference type="RefSeq" id="WP_117849062.1">
    <property type="nucleotide sequence ID" value="NZ_JAHYNT010000030.1"/>
</dbReference>
<dbReference type="SUPFAM" id="SSF55846">
    <property type="entry name" value="N-acetylmuramoyl-L-alanine amidase-like"/>
    <property type="match status" value="1"/>
</dbReference>
<evidence type="ECO:0000313" key="2">
    <source>
        <dbReference type="EMBL" id="RGT97914.1"/>
    </source>
</evidence>
<dbReference type="CDD" id="cd06583">
    <property type="entry name" value="PGRP"/>
    <property type="match status" value="1"/>
</dbReference>
<proteinExistence type="inferred from homology"/>
<dbReference type="Pfam" id="PF01510">
    <property type="entry name" value="Amidase_2"/>
    <property type="match status" value="1"/>
</dbReference>
<gene>
    <name evidence="2" type="ORF">DWX04_01465</name>
</gene>
<comment type="caution">
    <text evidence="2">The sequence shown here is derived from an EMBL/GenBank/DDBJ whole genome shotgun (WGS) entry which is preliminary data.</text>
</comment>
<dbReference type="Proteomes" id="UP000283833">
    <property type="component" value="Unassembled WGS sequence"/>
</dbReference>
<reference evidence="2 3" key="1">
    <citation type="submission" date="2018-08" db="EMBL/GenBank/DDBJ databases">
        <title>A genome reference for cultivated species of the human gut microbiota.</title>
        <authorList>
            <person name="Zou Y."/>
            <person name="Xue W."/>
            <person name="Luo G."/>
        </authorList>
    </citation>
    <scope>NUCLEOTIDE SEQUENCE [LARGE SCALE GENOMIC DNA]</scope>
    <source>
        <strain evidence="2 3">AF18-14</strain>
    </source>
</reference>
<sequence length="158" mass="17326">MPGYAVPPVLRPITLIIIHCTASRCTSTLTPEALDKLHRSRGFSCCGYHFYITHNGTIHPMRPLNQIGAHAYGHNANSIGIAYEGGLNAQGIPADTRTHEQRSALRALLTAIHTVYPSALILGHRDLSPDLNHNGTIEPCEYIKQCPCFNAIPEYSNL</sequence>
<accession>A0A412R2L7</accession>
<dbReference type="InterPro" id="IPR015510">
    <property type="entry name" value="PGRP"/>
</dbReference>
<dbReference type="PANTHER" id="PTHR11022">
    <property type="entry name" value="PEPTIDOGLYCAN RECOGNITION PROTEIN"/>
    <property type="match status" value="1"/>
</dbReference>
<comment type="similarity">
    <text evidence="1">Belongs to the N-acetylmuramoyl-L-alanine amidase 2 family.</text>
</comment>
<name>A0A412R2L7_PHOVU</name>